<accession>A0A0R2LFE3</accession>
<feature type="region of interest" description="Disordered" evidence="1">
    <location>
        <begin position="124"/>
        <end position="155"/>
    </location>
</feature>
<gene>
    <name evidence="3" type="ORF">IV55_GL000237</name>
    <name evidence="2" type="ORF">LSI01_09320</name>
</gene>
<protein>
    <submittedName>
        <fullName evidence="3">Uncharacterized protein</fullName>
    </submittedName>
</protein>
<reference evidence="2 5" key="2">
    <citation type="submission" date="2019-07" db="EMBL/GenBank/DDBJ databases">
        <title>Whole genome shotgun sequence of Lactobacillus siliginis NBRC 101315.</title>
        <authorList>
            <person name="Hosoyama A."/>
            <person name="Uohara A."/>
            <person name="Ohji S."/>
            <person name="Ichikawa N."/>
        </authorList>
    </citation>
    <scope>NUCLEOTIDE SEQUENCE [LARGE SCALE GENOMIC DNA]</scope>
    <source>
        <strain evidence="2 5">NBRC 101315</strain>
    </source>
</reference>
<evidence type="ECO:0000313" key="4">
    <source>
        <dbReference type="Proteomes" id="UP000051139"/>
    </source>
</evidence>
<evidence type="ECO:0000313" key="2">
    <source>
        <dbReference type="EMBL" id="GEK28621.1"/>
    </source>
</evidence>
<evidence type="ECO:0000256" key="1">
    <source>
        <dbReference type="SAM" id="MobiDB-lite"/>
    </source>
</evidence>
<comment type="caution">
    <text evidence="3">The sequence shown here is derived from an EMBL/GenBank/DDBJ whole genome shotgun (WGS) entry which is preliminary data.</text>
</comment>
<proteinExistence type="predicted"/>
<dbReference type="STRING" id="348151.IV55_GL000237"/>
<dbReference type="PATRIC" id="fig|348151.3.peg.242"/>
<feature type="compositionally biased region" description="Low complexity" evidence="1">
    <location>
        <begin position="133"/>
        <end position="152"/>
    </location>
</feature>
<dbReference type="AlphaFoldDB" id="A0A0R2LFE3"/>
<evidence type="ECO:0000313" key="5">
    <source>
        <dbReference type="Proteomes" id="UP000321429"/>
    </source>
</evidence>
<reference evidence="3 4" key="1">
    <citation type="journal article" date="2015" name="Genome Announc.">
        <title>Expanding the biotechnology potential of lactobacilli through comparative genomics of 213 strains and associated genera.</title>
        <authorList>
            <person name="Sun Z."/>
            <person name="Harris H.M."/>
            <person name="McCann A."/>
            <person name="Guo C."/>
            <person name="Argimon S."/>
            <person name="Zhang W."/>
            <person name="Yang X."/>
            <person name="Jeffery I.B."/>
            <person name="Cooney J.C."/>
            <person name="Kagawa T.F."/>
            <person name="Liu W."/>
            <person name="Song Y."/>
            <person name="Salvetti E."/>
            <person name="Wrobel A."/>
            <person name="Rasinkangas P."/>
            <person name="Parkhill J."/>
            <person name="Rea M.C."/>
            <person name="O'Sullivan O."/>
            <person name="Ritari J."/>
            <person name="Douillard F.P."/>
            <person name="Paul Ross R."/>
            <person name="Yang R."/>
            <person name="Briner A.E."/>
            <person name="Felis G.E."/>
            <person name="de Vos W.M."/>
            <person name="Barrangou R."/>
            <person name="Klaenhammer T.R."/>
            <person name="Caufield P.W."/>
            <person name="Cui Y."/>
            <person name="Zhang H."/>
            <person name="O'Toole P.W."/>
        </authorList>
    </citation>
    <scope>NUCLEOTIDE SEQUENCE [LARGE SCALE GENOMIC DNA]</scope>
    <source>
        <strain evidence="3 4">DSM 22696</strain>
    </source>
</reference>
<organism evidence="3 4">
    <name type="scientific">Furfurilactobacillus siliginis</name>
    <dbReference type="NCBI Taxonomy" id="348151"/>
    <lineage>
        <taxon>Bacteria</taxon>
        <taxon>Bacillati</taxon>
        <taxon>Bacillota</taxon>
        <taxon>Bacilli</taxon>
        <taxon>Lactobacillales</taxon>
        <taxon>Lactobacillaceae</taxon>
        <taxon>Furfurilactobacillus</taxon>
    </lineage>
</organism>
<dbReference type="EMBL" id="JQCB01000001">
    <property type="protein sequence ID" value="KRN97309.1"/>
    <property type="molecule type" value="Genomic_DNA"/>
</dbReference>
<sequence length="276" mass="30501">MKKTFGWLLVALVLTGLLFASINSSKHPDKNKSAERLFLNTDKKIYHVSAGEDSARIHVTATTGATISMPNGEDENHKIKGSNGYIFDYPASDVTDKLTFVAKYKGQTKYIDVLVKPSASFISSDESKDNQYTTASSSSSTSFTDNASSATAPNHYSGSNNLVYGKLTTDVKSLPGGAFKDKSMTYVTYGVDKDKTIDVVKENFSDLPLDPQLDSDSIDEHIHDFMERDAAKISSPSDNQDIYLSPSINKKYQVDFTKNDDNNITMIIIRREDINE</sequence>
<dbReference type="Proteomes" id="UP000321429">
    <property type="component" value="Unassembled WGS sequence"/>
</dbReference>
<evidence type="ECO:0000313" key="3">
    <source>
        <dbReference type="EMBL" id="KRN97309.1"/>
    </source>
</evidence>
<dbReference type="EMBL" id="BJUD01000013">
    <property type="protein sequence ID" value="GEK28621.1"/>
    <property type="molecule type" value="Genomic_DNA"/>
</dbReference>
<dbReference type="Proteomes" id="UP000051139">
    <property type="component" value="Unassembled WGS sequence"/>
</dbReference>
<keyword evidence="4" id="KW-1185">Reference proteome</keyword>
<dbReference type="OrthoDB" id="2326878at2"/>
<name>A0A0R2LFE3_9LACO</name>
<dbReference type="RefSeq" id="WP_057808567.1">
    <property type="nucleotide sequence ID" value="NZ_BJUD01000013.1"/>
</dbReference>